<dbReference type="Gene3D" id="3.40.50.2000">
    <property type="entry name" value="Glycogen Phosphorylase B"/>
    <property type="match status" value="2"/>
</dbReference>
<dbReference type="SUPFAM" id="SSF53756">
    <property type="entry name" value="UDP-Glycosyltransferase/glycogen phosphorylase"/>
    <property type="match status" value="1"/>
</dbReference>
<reference evidence="2 3" key="1">
    <citation type="submission" date="2016-04" db="EMBL/GenBank/DDBJ databases">
        <title>A degradative enzymes factory behind the ericoid mycorrhizal symbiosis.</title>
        <authorList>
            <consortium name="DOE Joint Genome Institute"/>
            <person name="Martino E."/>
            <person name="Morin E."/>
            <person name="Grelet G."/>
            <person name="Kuo A."/>
            <person name="Kohler A."/>
            <person name="Daghino S."/>
            <person name="Barry K."/>
            <person name="Choi C."/>
            <person name="Cichocki N."/>
            <person name="Clum A."/>
            <person name="Copeland A."/>
            <person name="Hainaut M."/>
            <person name="Haridas S."/>
            <person name="Labutti K."/>
            <person name="Lindquist E."/>
            <person name="Lipzen A."/>
            <person name="Khouja H.-R."/>
            <person name="Murat C."/>
            <person name="Ohm R."/>
            <person name="Olson A."/>
            <person name="Spatafora J."/>
            <person name="Veneault-Fourrey C."/>
            <person name="Henrissat B."/>
            <person name="Grigoriev I."/>
            <person name="Martin F."/>
            <person name="Perotto S."/>
        </authorList>
    </citation>
    <scope>NUCLEOTIDE SEQUENCE [LARGE SCALE GENOMIC DNA]</scope>
    <source>
        <strain evidence="2 3">F</strain>
    </source>
</reference>
<dbReference type="EMBL" id="KZ613947">
    <property type="protein sequence ID" value="PMD38695.1"/>
    <property type="molecule type" value="Genomic_DNA"/>
</dbReference>
<dbReference type="Pfam" id="PF00201">
    <property type="entry name" value="UDPGT"/>
    <property type="match status" value="1"/>
</dbReference>
<gene>
    <name evidence="2" type="ORF">L207DRAFT_430484</name>
</gene>
<dbReference type="Proteomes" id="UP000235786">
    <property type="component" value="Unassembled WGS sequence"/>
</dbReference>
<sequence length="422" mass="46751">MVVATQETHSLFLSTLTELCSPSSILPYPTALIFDVYGAHFIFPQAKEIVGPKIPTFMHVTQGASAMYTFFVPTEKYGFSDWEKTVERIYSDESLRAGRDRAQIIEAVALAKNGTDKLNGTVLRVPGVKEMYDYEREGYNIPMPPGVLSQMAVMANLADETDGIIISSSYAIEGPVLEACKEFKKVYPVGIQIAPFGWEKGAVIQDEKIRGYLDKQKENSVLYISFGSHFFPINTPDYIDALLTTLSDLDFPFIFALGGYMAANGLPAETISRINSSGKSFIHNGWIDQRGILQHPSTGWFLTHAGWNSISESLAQGVPLICWPMSHGDQFMNAALLSTRDEPLAFELLQIRMNEARGPPRRGGGPIKGDLEDVKKEMRDVLTKANGAEGAVLRKNAENLAVELREERYGRADVVIRELAEI</sequence>
<dbReference type="OrthoDB" id="5835829at2759"/>
<evidence type="ECO:0000313" key="3">
    <source>
        <dbReference type="Proteomes" id="UP000235786"/>
    </source>
</evidence>
<dbReference type="InterPro" id="IPR050481">
    <property type="entry name" value="UDP-glycosyltransf_plant"/>
</dbReference>
<dbReference type="GO" id="GO:0035251">
    <property type="term" value="F:UDP-glucosyltransferase activity"/>
    <property type="evidence" value="ECO:0007669"/>
    <property type="project" value="InterPro"/>
</dbReference>
<dbReference type="CDD" id="cd03784">
    <property type="entry name" value="GT1_Gtf-like"/>
    <property type="match status" value="1"/>
</dbReference>
<name>A0A2J6RJI7_HYAVF</name>
<keyword evidence="1 2" id="KW-0808">Transferase</keyword>
<keyword evidence="3" id="KW-1185">Reference proteome</keyword>
<proteinExistence type="predicted"/>
<evidence type="ECO:0000256" key="1">
    <source>
        <dbReference type="ARBA" id="ARBA00022679"/>
    </source>
</evidence>
<organism evidence="2 3">
    <name type="scientific">Hyaloscypha variabilis (strain UAMH 11265 / GT02V1 / F)</name>
    <name type="common">Meliniomyces variabilis</name>
    <dbReference type="NCBI Taxonomy" id="1149755"/>
    <lineage>
        <taxon>Eukaryota</taxon>
        <taxon>Fungi</taxon>
        <taxon>Dikarya</taxon>
        <taxon>Ascomycota</taxon>
        <taxon>Pezizomycotina</taxon>
        <taxon>Leotiomycetes</taxon>
        <taxon>Helotiales</taxon>
        <taxon>Hyaloscyphaceae</taxon>
        <taxon>Hyaloscypha</taxon>
        <taxon>Hyaloscypha variabilis</taxon>
    </lineage>
</organism>
<evidence type="ECO:0000313" key="2">
    <source>
        <dbReference type="EMBL" id="PMD38695.1"/>
    </source>
</evidence>
<protein>
    <submittedName>
        <fullName evidence="2">Glycosyltransferase family 1 protein</fullName>
    </submittedName>
</protein>
<accession>A0A2J6RJI7</accession>
<dbReference type="PANTHER" id="PTHR48049:SF132">
    <property type="entry name" value="GLYCOSYLTRANSFERASE"/>
    <property type="match status" value="1"/>
</dbReference>
<dbReference type="PANTHER" id="PTHR48049">
    <property type="entry name" value="GLYCOSYLTRANSFERASE"/>
    <property type="match status" value="1"/>
</dbReference>
<dbReference type="InterPro" id="IPR002213">
    <property type="entry name" value="UDP_glucos_trans"/>
</dbReference>
<dbReference type="AlphaFoldDB" id="A0A2J6RJI7"/>